<name>A0A8K0S3H0_9HYPO</name>
<dbReference type="Proteomes" id="UP000813427">
    <property type="component" value="Unassembled WGS sequence"/>
</dbReference>
<sequence length="713" mass="78102">MSLIRLTIFNCSFEVLYRSYIHGIGANGAIAFGYVKAGLMLLKEYSVFRYKDIDKLDEHVDLRLHEGPIPATLDPTAELFVSRHASATLSATAGPFAPRSSSAVVPHHPVTEPETMPQLVTPAGSPEHSSDTELELDAPTVVKPLSDDDKENQLSGWCLKKLSRAESPPAGQTLLPRDTGFATRCRSISGTAFRISGFRYRDQAASVSSDTVQSRPFAEDFASETPYATGTVGDAVGQLQLNRDDANAFKMQHRSTNWFHVLLTLDGKLLPGFAPGTVARLGVGPYPVLYVRVEITADVTEALALEDPSPSKSIKTYCADAAPPAACGIVLVHANAAYLSVSQGIKNKLNELLPGRNALKQLNAIQKYAGGILNSEQGGLELQLLQELVGNPLPPFFKHSPTEKVYTVEHAPAPGSDGFPTYVAGYRLMHFLNAEQHLIYNMASVLWDQAIQHLRTANMATRIFRAVIVQTPQHNKGILVVKADGREDMYPQSGDPCDVTIESAGAPQAADGLREPPAHFNHACHNLLARPLLQSEYEPFCQNQRELDETNHLNYKARVLSMYKQNPHLFSHVTATTAVDTSANDADNADGNDPKRSFKGHCVDCIDWGIPHGYRTTIITHPKVKGASAAKAILRYTLFNEKESLAEYVERIGEDALVEIGIKMTDSVKTIKAQSFTINGLKNGLPESRTLQFFKPQAGRQCDVIYLQWLAHD</sequence>
<organism evidence="1 2">
    <name type="scientific">Fusarium tricinctum</name>
    <dbReference type="NCBI Taxonomy" id="61284"/>
    <lineage>
        <taxon>Eukaryota</taxon>
        <taxon>Fungi</taxon>
        <taxon>Dikarya</taxon>
        <taxon>Ascomycota</taxon>
        <taxon>Pezizomycotina</taxon>
        <taxon>Sordariomycetes</taxon>
        <taxon>Hypocreomycetidae</taxon>
        <taxon>Hypocreales</taxon>
        <taxon>Nectriaceae</taxon>
        <taxon>Fusarium</taxon>
        <taxon>Fusarium tricinctum species complex</taxon>
    </lineage>
</organism>
<protein>
    <submittedName>
        <fullName evidence="1">Uncharacterized protein</fullName>
    </submittedName>
</protein>
<evidence type="ECO:0000313" key="2">
    <source>
        <dbReference type="Proteomes" id="UP000813427"/>
    </source>
</evidence>
<dbReference type="EMBL" id="JAGPXF010000002">
    <property type="protein sequence ID" value="KAH7256544.1"/>
    <property type="molecule type" value="Genomic_DNA"/>
</dbReference>
<reference evidence="1" key="1">
    <citation type="journal article" date="2021" name="Nat. Commun.">
        <title>Genetic determinants of endophytism in the Arabidopsis root mycobiome.</title>
        <authorList>
            <person name="Mesny F."/>
            <person name="Miyauchi S."/>
            <person name="Thiergart T."/>
            <person name="Pickel B."/>
            <person name="Atanasova L."/>
            <person name="Karlsson M."/>
            <person name="Huettel B."/>
            <person name="Barry K.W."/>
            <person name="Haridas S."/>
            <person name="Chen C."/>
            <person name="Bauer D."/>
            <person name="Andreopoulos W."/>
            <person name="Pangilinan J."/>
            <person name="LaButti K."/>
            <person name="Riley R."/>
            <person name="Lipzen A."/>
            <person name="Clum A."/>
            <person name="Drula E."/>
            <person name="Henrissat B."/>
            <person name="Kohler A."/>
            <person name="Grigoriev I.V."/>
            <person name="Martin F.M."/>
            <person name="Hacquard S."/>
        </authorList>
    </citation>
    <scope>NUCLEOTIDE SEQUENCE</scope>
    <source>
        <strain evidence="1">MPI-SDFR-AT-0068</strain>
    </source>
</reference>
<accession>A0A8K0S3H0</accession>
<dbReference type="OrthoDB" id="10558109at2759"/>
<keyword evidence="2" id="KW-1185">Reference proteome</keyword>
<proteinExistence type="predicted"/>
<dbReference type="AlphaFoldDB" id="A0A8K0S3H0"/>
<comment type="caution">
    <text evidence="1">The sequence shown here is derived from an EMBL/GenBank/DDBJ whole genome shotgun (WGS) entry which is preliminary data.</text>
</comment>
<gene>
    <name evidence="1" type="ORF">BKA59DRAFT_507464</name>
</gene>
<evidence type="ECO:0000313" key="1">
    <source>
        <dbReference type="EMBL" id="KAH7256544.1"/>
    </source>
</evidence>